<dbReference type="InterPro" id="IPR036249">
    <property type="entry name" value="Thioredoxin-like_sf"/>
</dbReference>
<dbReference type="InterPro" id="IPR013766">
    <property type="entry name" value="Thioredoxin_domain"/>
</dbReference>
<gene>
    <name evidence="2" type="ORF">BC792_11138</name>
</gene>
<organism evidence="2 3">
    <name type="scientific">Sphingobacterium allocomposti</name>
    <dbReference type="NCBI Taxonomy" id="415956"/>
    <lineage>
        <taxon>Bacteria</taxon>
        <taxon>Pseudomonadati</taxon>
        <taxon>Bacteroidota</taxon>
        <taxon>Sphingobacteriia</taxon>
        <taxon>Sphingobacteriales</taxon>
        <taxon>Sphingobacteriaceae</taxon>
        <taxon>Sphingobacterium</taxon>
    </lineage>
</organism>
<proteinExistence type="predicted"/>
<accession>A0A5S5DF23</accession>
<dbReference type="EMBL" id="VNHX01000011">
    <property type="protein sequence ID" value="TYP94630.1"/>
    <property type="molecule type" value="Genomic_DNA"/>
</dbReference>
<comment type="caution">
    <text evidence="2">The sequence shown here is derived from an EMBL/GenBank/DDBJ whole genome shotgun (WGS) entry which is preliminary data.</text>
</comment>
<evidence type="ECO:0000313" key="2">
    <source>
        <dbReference type="EMBL" id="TYP94630.1"/>
    </source>
</evidence>
<feature type="domain" description="Thioredoxin" evidence="1">
    <location>
        <begin position="27"/>
        <end position="171"/>
    </location>
</feature>
<dbReference type="InterPro" id="IPR050553">
    <property type="entry name" value="Thioredoxin_ResA/DsbE_sf"/>
</dbReference>
<dbReference type="PROSITE" id="PS51352">
    <property type="entry name" value="THIOREDOXIN_2"/>
    <property type="match status" value="1"/>
</dbReference>
<dbReference type="SUPFAM" id="SSF52833">
    <property type="entry name" value="Thioredoxin-like"/>
    <property type="match status" value="1"/>
</dbReference>
<dbReference type="Pfam" id="PF13905">
    <property type="entry name" value="Thioredoxin_8"/>
    <property type="match status" value="1"/>
</dbReference>
<dbReference type="InterPro" id="IPR012336">
    <property type="entry name" value="Thioredoxin-like_fold"/>
</dbReference>
<evidence type="ECO:0000259" key="1">
    <source>
        <dbReference type="PROSITE" id="PS51352"/>
    </source>
</evidence>
<sequence length="436" mass="50723">MKDMMTKTVYIAGALLILASGAFGQTLKKGDRFEKMSFKNGNGDDLIEIDPTKNKLTIIDFWSHSCSACIKSFPKIEEYRNAYEGDVEIILVNPESADSTENLFKIRTWIEKPKVKMISGDRVLQNMFNVNGRPFIVWIDSTATVRAMTDGIPFNKKNIYRFLRNEDFAMNEHTKVTYVTSFFDKQFEHDLLAYSYLAKHQIGINNGAKKHRSFYERDITLSGGYSVVMLFQHAFEEGDKFDFGKPWSIVLKCEDSSIYKVPESREDYDSWREEHAYDYDMRVPLGKEKEKYKLMKDDLHRYFPIKAHIDTIQLPAYVLVKNQNRDMLKTKGGTPINTFFATPKMANGEIISPEKRQLVNQPYEKFSFRIKSLVEIKLNKPFIDLVQYKGNVDVEFDELTLDFFTMEGLVEELDRYGLSIEERIMPIPVLVLEEQQ</sequence>
<dbReference type="AlphaFoldDB" id="A0A5S5DF23"/>
<evidence type="ECO:0000313" key="3">
    <source>
        <dbReference type="Proteomes" id="UP000325105"/>
    </source>
</evidence>
<name>A0A5S5DF23_9SPHI</name>
<dbReference type="PANTHER" id="PTHR42852:SF13">
    <property type="entry name" value="PROTEIN DIPZ"/>
    <property type="match status" value="1"/>
</dbReference>
<reference evidence="2 3" key="1">
    <citation type="submission" date="2019-07" db="EMBL/GenBank/DDBJ databases">
        <title>Genomic Encyclopedia of Archaeal and Bacterial Type Strains, Phase II (KMG-II): from individual species to whole genera.</title>
        <authorList>
            <person name="Goeker M."/>
        </authorList>
    </citation>
    <scope>NUCLEOTIDE SEQUENCE [LARGE SCALE GENOMIC DNA]</scope>
    <source>
        <strain evidence="2 3">DSM 18850</strain>
    </source>
</reference>
<dbReference type="Gene3D" id="3.40.30.10">
    <property type="entry name" value="Glutaredoxin"/>
    <property type="match status" value="1"/>
</dbReference>
<protein>
    <submittedName>
        <fullName evidence="2">Uncharacterized protein DUF3738</fullName>
    </submittedName>
</protein>
<dbReference type="Proteomes" id="UP000325105">
    <property type="component" value="Unassembled WGS sequence"/>
</dbReference>
<keyword evidence="3" id="KW-1185">Reference proteome</keyword>
<dbReference type="PANTHER" id="PTHR42852">
    <property type="entry name" value="THIOL:DISULFIDE INTERCHANGE PROTEIN DSBE"/>
    <property type="match status" value="1"/>
</dbReference>